<evidence type="ECO:0000259" key="14">
    <source>
        <dbReference type="PROSITE" id="PS52004"/>
    </source>
</evidence>
<proteinExistence type="inferred from homology"/>
<evidence type="ECO:0000256" key="11">
    <source>
        <dbReference type="PIRNR" id="PIRNR000447"/>
    </source>
</evidence>
<reference evidence="15" key="1">
    <citation type="journal article" date="2020" name="mSystems">
        <title>Genome- and Community-Level Interaction Insights into Carbon Utilization and Element Cycling Functions of Hydrothermarchaeota in Hydrothermal Sediment.</title>
        <authorList>
            <person name="Zhou Z."/>
            <person name="Liu Y."/>
            <person name="Xu W."/>
            <person name="Pan J."/>
            <person name="Luo Z.H."/>
            <person name="Li M."/>
        </authorList>
    </citation>
    <scope>NUCLEOTIDE SEQUENCE [LARGE SCALE GENOMIC DNA]</scope>
    <source>
        <strain evidence="15">SpSt-34</strain>
        <strain evidence="16">SpSt-69</strain>
    </source>
</reference>
<dbReference type="GO" id="GO:0006633">
    <property type="term" value="P:fatty acid biosynthetic process"/>
    <property type="evidence" value="ECO:0007669"/>
    <property type="project" value="UniProtKB-UniRule"/>
</dbReference>
<dbReference type="GO" id="GO:0005829">
    <property type="term" value="C:cytosol"/>
    <property type="evidence" value="ECO:0007669"/>
    <property type="project" value="TreeGrafter"/>
</dbReference>
<dbReference type="EMBL" id="DTDJ01000032">
    <property type="protein sequence ID" value="HGL17656.1"/>
    <property type="molecule type" value="Genomic_DNA"/>
</dbReference>
<keyword evidence="9 11" id="KW-0275">Fatty acid biosynthesis</keyword>
<dbReference type="NCBIfam" id="NF005589">
    <property type="entry name" value="PRK07314.1"/>
    <property type="match status" value="1"/>
</dbReference>
<evidence type="ECO:0000256" key="8">
    <source>
        <dbReference type="ARBA" id="ARBA00023098"/>
    </source>
</evidence>
<evidence type="ECO:0000256" key="1">
    <source>
        <dbReference type="ARBA" id="ARBA00005194"/>
    </source>
</evidence>
<dbReference type="Pfam" id="PF02801">
    <property type="entry name" value="Ketoacyl-synt_C"/>
    <property type="match status" value="1"/>
</dbReference>
<evidence type="ECO:0000256" key="13">
    <source>
        <dbReference type="RuleBase" id="RU003694"/>
    </source>
</evidence>
<dbReference type="InterPro" id="IPR020841">
    <property type="entry name" value="PKS_Beta-ketoAc_synthase_dom"/>
</dbReference>
<keyword evidence="8" id="KW-0443">Lipid metabolism</keyword>
<evidence type="ECO:0000313" key="15">
    <source>
        <dbReference type="EMBL" id="HEN28248.1"/>
    </source>
</evidence>
<dbReference type="InterPro" id="IPR017568">
    <property type="entry name" value="3-oxoacyl-ACP_synth-2"/>
</dbReference>
<dbReference type="FunFam" id="3.40.47.10:FF:000009">
    <property type="entry name" value="3-oxoacyl-[acyl-carrier-protein] synthase 2"/>
    <property type="match status" value="1"/>
</dbReference>
<keyword evidence="5 11" id="KW-0444">Lipid biosynthesis</keyword>
<evidence type="ECO:0000256" key="2">
    <source>
        <dbReference type="ARBA" id="ARBA00008467"/>
    </source>
</evidence>
<dbReference type="InterPro" id="IPR014031">
    <property type="entry name" value="Ketoacyl_synth_C"/>
</dbReference>
<evidence type="ECO:0000256" key="9">
    <source>
        <dbReference type="ARBA" id="ARBA00023160"/>
    </source>
</evidence>
<sequence>MKRRVVVTGMGVVSPIGKNVKDFWEALLSSKNGIKVIDRFDVSQFPTRIAGLIEDFRPEERIDPKEIKRMDLVTQYALYAAHEAVSDAGLIDGKFDPYRVGVIFSSGIGGIKTLEEEVIKLKEQGPRRVSPFLVPMMIVDITPGHIAMRYGFKGPNYSVVSACASSAHAIGDAYRMIKYGDADIVIAGGAEAPITPIGLAGFCSMRALSTRNDEPEKASRPFDKERDGFVMAEGAGVVVLEELEHALKRGARIYAEVVGYGATADAYHITAPHPDGEGAVNSMRLAIEEAGISPAEVSYINAHGTSTQLNDVAETKAIKKLFGEYAYKIPVSSTKSMTGHLLGAAGAVEFIASVMSVYTDKIHPTRNYEFPDPECDLDYVPGTYREMPVTYALSNSFGFGGHNASLLVKKYSV</sequence>
<keyword evidence="7" id="KW-0276">Fatty acid metabolism</keyword>
<comment type="similarity">
    <text evidence="2 11 13">Belongs to the thiolase-like superfamily. Beta-ketoacyl-ACP synthases family.</text>
</comment>
<protein>
    <recommendedName>
        <fullName evidence="4 11">3-oxoacyl-[acyl-carrier-protein] synthase 2</fullName>
        <ecNumber evidence="3 11">2.3.1.179</ecNumber>
    </recommendedName>
</protein>
<dbReference type="InterPro" id="IPR018201">
    <property type="entry name" value="Ketoacyl_synth_AS"/>
</dbReference>
<dbReference type="SMART" id="SM00825">
    <property type="entry name" value="PKS_KS"/>
    <property type="match status" value="1"/>
</dbReference>
<dbReference type="CDD" id="cd00834">
    <property type="entry name" value="KAS_I_II"/>
    <property type="match status" value="1"/>
</dbReference>
<accession>A0A7C2K255</accession>
<keyword evidence="10 11" id="KW-0012">Acyltransferase</keyword>
<comment type="pathway">
    <text evidence="1 11">Lipid metabolism; fatty acid biosynthesis.</text>
</comment>
<keyword evidence="6 11" id="KW-0808">Transferase</keyword>
<evidence type="ECO:0000256" key="3">
    <source>
        <dbReference type="ARBA" id="ARBA00012356"/>
    </source>
</evidence>
<evidence type="ECO:0000256" key="5">
    <source>
        <dbReference type="ARBA" id="ARBA00022516"/>
    </source>
</evidence>
<organism evidence="15">
    <name type="scientific">candidate division WOR-3 bacterium</name>
    <dbReference type="NCBI Taxonomy" id="2052148"/>
    <lineage>
        <taxon>Bacteria</taxon>
        <taxon>Bacteria division WOR-3</taxon>
    </lineage>
</organism>
<dbReference type="PANTHER" id="PTHR11712:SF336">
    <property type="entry name" value="3-OXOACYL-[ACYL-CARRIER-PROTEIN] SYNTHASE, MITOCHONDRIAL"/>
    <property type="match status" value="1"/>
</dbReference>
<dbReference type="EC" id="2.3.1.179" evidence="3 11"/>
<dbReference type="PIRSF" id="PIRSF000447">
    <property type="entry name" value="KAS_II"/>
    <property type="match status" value="1"/>
</dbReference>
<dbReference type="EMBL" id="DSOL01000179">
    <property type="protein sequence ID" value="HEN28248.1"/>
    <property type="molecule type" value="Genomic_DNA"/>
</dbReference>
<dbReference type="PROSITE" id="PS00606">
    <property type="entry name" value="KS3_1"/>
    <property type="match status" value="1"/>
</dbReference>
<dbReference type="GO" id="GO:0004315">
    <property type="term" value="F:3-oxoacyl-[acyl-carrier-protein] synthase activity"/>
    <property type="evidence" value="ECO:0007669"/>
    <property type="project" value="UniProtKB-UniRule"/>
</dbReference>
<dbReference type="NCBIfam" id="NF004970">
    <property type="entry name" value="PRK06333.1"/>
    <property type="match status" value="1"/>
</dbReference>
<comment type="catalytic activity">
    <reaction evidence="11">
        <text>(9Z)-hexadecenoyl-[ACP] + malonyl-[ACP] + H(+) = 3-oxo-(11Z)-octadecenoyl-[ACP] + holo-[ACP] + CO2</text>
        <dbReference type="Rhea" id="RHEA:55040"/>
        <dbReference type="Rhea" id="RHEA-COMP:9623"/>
        <dbReference type="Rhea" id="RHEA-COMP:9685"/>
        <dbReference type="Rhea" id="RHEA-COMP:10800"/>
        <dbReference type="Rhea" id="RHEA-COMP:14074"/>
        <dbReference type="ChEBI" id="CHEBI:15378"/>
        <dbReference type="ChEBI" id="CHEBI:16526"/>
        <dbReference type="ChEBI" id="CHEBI:64479"/>
        <dbReference type="ChEBI" id="CHEBI:78449"/>
        <dbReference type="ChEBI" id="CHEBI:83989"/>
        <dbReference type="ChEBI" id="CHEBI:138538"/>
        <dbReference type="EC" id="2.3.1.179"/>
    </reaction>
</comment>
<evidence type="ECO:0000256" key="7">
    <source>
        <dbReference type="ARBA" id="ARBA00022832"/>
    </source>
</evidence>
<evidence type="ECO:0000256" key="4">
    <source>
        <dbReference type="ARBA" id="ARBA00014657"/>
    </source>
</evidence>
<dbReference type="PROSITE" id="PS52004">
    <property type="entry name" value="KS3_2"/>
    <property type="match status" value="1"/>
</dbReference>
<evidence type="ECO:0000256" key="12">
    <source>
        <dbReference type="PIRSR" id="PIRSR000447-1"/>
    </source>
</evidence>
<feature type="active site" description="For beta-ketoacyl synthase activity" evidence="12">
    <location>
        <position position="163"/>
    </location>
</feature>
<feature type="domain" description="Ketosynthase family 3 (KS3)" evidence="14">
    <location>
        <begin position="2"/>
        <end position="410"/>
    </location>
</feature>
<dbReference type="UniPathway" id="UPA00094"/>
<dbReference type="NCBIfam" id="TIGR03150">
    <property type="entry name" value="fabF"/>
    <property type="match status" value="1"/>
</dbReference>
<comment type="catalytic activity">
    <reaction evidence="11">
        <text>a fatty acyl-[ACP] + malonyl-[ACP] + H(+) = a 3-oxoacyl-[ACP] + holo-[ACP] + CO2</text>
        <dbReference type="Rhea" id="RHEA:22836"/>
        <dbReference type="Rhea" id="RHEA-COMP:9623"/>
        <dbReference type="Rhea" id="RHEA-COMP:9685"/>
        <dbReference type="Rhea" id="RHEA-COMP:9916"/>
        <dbReference type="Rhea" id="RHEA-COMP:14125"/>
        <dbReference type="ChEBI" id="CHEBI:15378"/>
        <dbReference type="ChEBI" id="CHEBI:16526"/>
        <dbReference type="ChEBI" id="CHEBI:64479"/>
        <dbReference type="ChEBI" id="CHEBI:78449"/>
        <dbReference type="ChEBI" id="CHEBI:78776"/>
        <dbReference type="ChEBI" id="CHEBI:138651"/>
    </reaction>
</comment>
<evidence type="ECO:0000256" key="10">
    <source>
        <dbReference type="ARBA" id="ARBA00023315"/>
    </source>
</evidence>
<dbReference type="InterPro" id="IPR016039">
    <property type="entry name" value="Thiolase-like"/>
</dbReference>
<comment type="caution">
    <text evidence="15">The sequence shown here is derived from an EMBL/GenBank/DDBJ whole genome shotgun (WGS) entry which is preliminary data.</text>
</comment>
<dbReference type="PANTHER" id="PTHR11712">
    <property type="entry name" value="POLYKETIDE SYNTHASE-RELATED"/>
    <property type="match status" value="1"/>
</dbReference>
<dbReference type="SUPFAM" id="SSF53901">
    <property type="entry name" value="Thiolase-like"/>
    <property type="match status" value="2"/>
</dbReference>
<gene>
    <name evidence="15" type="primary">fabF</name>
    <name evidence="15" type="ORF">ENQ77_06320</name>
    <name evidence="16" type="ORF">ENU66_04940</name>
</gene>
<evidence type="ECO:0000256" key="6">
    <source>
        <dbReference type="ARBA" id="ARBA00022679"/>
    </source>
</evidence>
<comment type="function">
    <text evidence="11">Involved in the type II fatty acid elongation cycle. Catalyzes the elongation of a wide range of acyl-ACP by the addition of two carbons from malonyl-ACP to an acyl acceptor. Can efficiently catalyze the conversion of palmitoleoyl-ACP (cis-hexadec-9-enoyl-ACP) to cis-vaccenoyl-ACP (cis-octadec-11-enoyl-ACP), an essential step in the thermal regulation of fatty acid composition.</text>
</comment>
<evidence type="ECO:0000313" key="16">
    <source>
        <dbReference type="EMBL" id="HGL17656.1"/>
    </source>
</evidence>
<dbReference type="AlphaFoldDB" id="A0A7C2K255"/>
<dbReference type="Gene3D" id="3.40.47.10">
    <property type="match status" value="1"/>
</dbReference>
<name>A0A7C2K255_UNCW3</name>
<dbReference type="InterPro" id="IPR000794">
    <property type="entry name" value="Beta-ketoacyl_synthase"/>
</dbReference>
<dbReference type="Pfam" id="PF00109">
    <property type="entry name" value="ketoacyl-synt"/>
    <property type="match status" value="1"/>
</dbReference>
<dbReference type="InterPro" id="IPR014030">
    <property type="entry name" value="Ketoacyl_synth_N"/>
</dbReference>